<evidence type="ECO:0000259" key="4">
    <source>
        <dbReference type="Pfam" id="PF13439"/>
    </source>
</evidence>
<keyword evidence="1" id="KW-0328">Glycosyltransferase</keyword>
<evidence type="ECO:0000256" key="2">
    <source>
        <dbReference type="ARBA" id="ARBA00022679"/>
    </source>
</evidence>
<name>A0ABY1RFN4_9MICO</name>
<feature type="domain" description="Glycosyltransferase subfamily 4-like N-terminal" evidence="4">
    <location>
        <begin position="1"/>
        <end position="154"/>
    </location>
</feature>
<protein>
    <submittedName>
        <fullName evidence="5">Glycosyltransferase involved in cell wall bisynthesis</fullName>
    </submittedName>
</protein>
<accession>A0ABY1RFN4</accession>
<dbReference type="Pfam" id="PF13439">
    <property type="entry name" value="Glyco_transf_4"/>
    <property type="match status" value="1"/>
</dbReference>
<evidence type="ECO:0000313" key="6">
    <source>
        <dbReference type="Proteomes" id="UP000194464"/>
    </source>
</evidence>
<keyword evidence="2" id="KW-0808">Transferase</keyword>
<dbReference type="Gene3D" id="3.40.50.2000">
    <property type="entry name" value="Glycogen Phosphorylase B"/>
    <property type="match status" value="2"/>
</dbReference>
<dbReference type="PANTHER" id="PTHR46401">
    <property type="entry name" value="GLYCOSYLTRANSFERASE WBBK-RELATED"/>
    <property type="match status" value="1"/>
</dbReference>
<dbReference type="InterPro" id="IPR001296">
    <property type="entry name" value="Glyco_trans_1"/>
</dbReference>
<keyword evidence="6" id="KW-1185">Reference proteome</keyword>
<evidence type="ECO:0000256" key="1">
    <source>
        <dbReference type="ARBA" id="ARBA00022676"/>
    </source>
</evidence>
<proteinExistence type="predicted"/>
<comment type="caution">
    <text evidence="5">The sequence shown here is derived from an EMBL/GenBank/DDBJ whole genome shotgun (WGS) entry which is preliminary data.</text>
</comment>
<dbReference type="PANTHER" id="PTHR46401:SF2">
    <property type="entry name" value="GLYCOSYLTRANSFERASE WBBK-RELATED"/>
    <property type="match status" value="1"/>
</dbReference>
<evidence type="ECO:0000259" key="3">
    <source>
        <dbReference type="Pfam" id="PF00534"/>
    </source>
</evidence>
<reference evidence="5 6" key="1">
    <citation type="submission" date="2017-04" db="EMBL/GenBank/DDBJ databases">
        <authorList>
            <person name="Varghese N."/>
            <person name="Submissions S."/>
        </authorList>
    </citation>
    <scope>NUCLEOTIDE SEQUENCE [LARGE SCALE GENOMIC DNA]</scope>
    <source>
        <strain evidence="5 6">VKM Ac-1784</strain>
    </source>
</reference>
<sequence>METYTRELYRAVGPQAAEFDLVGLASAEAMLGDLSWFPGEIVPTGISGENRFVWAAGELWRIAGIARKHGADVIHAPATLGPARSALPLVVTMHDLLYWSHPDLMSTPFYTGPVKWMERRVSRAASRIITISEVSKAEIVKYLGTDPDLIDVIPLAASTPWTATREPDREHPFILATGNRRPHKNYEGLIRALALVEERVRPRLVVTGSHGLDDPLRAVVAELGLERFVELRSWLSPEELGELYRTTTALAVPSFAEGFSLPPLEAMLSGVPVLVSDIDVHREVCGDAALFVDPHDLASIAAGLRTLATDPAEVTSLTERGRARAAAFSWASTAERTLDAFRAALDPTAARPR</sequence>
<dbReference type="Pfam" id="PF00534">
    <property type="entry name" value="Glycos_transf_1"/>
    <property type="match status" value="1"/>
</dbReference>
<dbReference type="InterPro" id="IPR028098">
    <property type="entry name" value="Glyco_trans_4-like_N"/>
</dbReference>
<dbReference type="Proteomes" id="UP000194464">
    <property type="component" value="Unassembled WGS sequence"/>
</dbReference>
<feature type="domain" description="Glycosyl transferase family 1" evidence="3">
    <location>
        <begin position="168"/>
        <end position="323"/>
    </location>
</feature>
<evidence type="ECO:0000313" key="5">
    <source>
        <dbReference type="EMBL" id="SMQ70684.1"/>
    </source>
</evidence>
<gene>
    <name evidence="5" type="ORF">SAMN06295909_2229</name>
</gene>
<organism evidence="5 6">
    <name type="scientific">Plantibacter elymi</name>
    <name type="common">nom. nud.</name>
    <dbReference type="NCBI Taxonomy" id="199708"/>
    <lineage>
        <taxon>Bacteria</taxon>
        <taxon>Bacillati</taxon>
        <taxon>Actinomycetota</taxon>
        <taxon>Actinomycetes</taxon>
        <taxon>Micrococcales</taxon>
        <taxon>Microbacteriaceae</taxon>
        <taxon>Plantibacter</taxon>
    </lineage>
</organism>
<dbReference type="EMBL" id="FXWJ01000003">
    <property type="protein sequence ID" value="SMQ70684.1"/>
    <property type="molecule type" value="Genomic_DNA"/>
</dbReference>
<dbReference type="CDD" id="cd03809">
    <property type="entry name" value="GT4_MtfB-like"/>
    <property type="match status" value="1"/>
</dbReference>
<dbReference type="SUPFAM" id="SSF53756">
    <property type="entry name" value="UDP-Glycosyltransferase/glycogen phosphorylase"/>
    <property type="match status" value="1"/>
</dbReference>